<keyword evidence="3" id="KW-1185">Reference proteome</keyword>
<gene>
    <name evidence="2" type="ORF">FNV43_RR16497</name>
</gene>
<evidence type="ECO:0000313" key="3">
    <source>
        <dbReference type="Proteomes" id="UP000796880"/>
    </source>
</evidence>
<feature type="compositionally biased region" description="Basic residues" evidence="1">
    <location>
        <begin position="1"/>
        <end position="13"/>
    </location>
</feature>
<evidence type="ECO:0000313" key="2">
    <source>
        <dbReference type="EMBL" id="KAF3442581.1"/>
    </source>
</evidence>
<organism evidence="2 3">
    <name type="scientific">Rhamnella rubrinervis</name>
    <dbReference type="NCBI Taxonomy" id="2594499"/>
    <lineage>
        <taxon>Eukaryota</taxon>
        <taxon>Viridiplantae</taxon>
        <taxon>Streptophyta</taxon>
        <taxon>Embryophyta</taxon>
        <taxon>Tracheophyta</taxon>
        <taxon>Spermatophyta</taxon>
        <taxon>Magnoliopsida</taxon>
        <taxon>eudicotyledons</taxon>
        <taxon>Gunneridae</taxon>
        <taxon>Pentapetalae</taxon>
        <taxon>rosids</taxon>
        <taxon>fabids</taxon>
        <taxon>Rosales</taxon>
        <taxon>Rhamnaceae</taxon>
        <taxon>rhamnoid group</taxon>
        <taxon>Rhamneae</taxon>
        <taxon>Rhamnella</taxon>
    </lineage>
</organism>
<feature type="region of interest" description="Disordered" evidence="1">
    <location>
        <begin position="1"/>
        <end position="29"/>
    </location>
</feature>
<sequence length="138" mass="15489">MKTMKVRRGRGRPPKSSYINNNNNNNVKQQPLISFNFPRKQRTKTKTAPIPTFVAAPDLEALPQQPQQIVGALQKSFDVAKTQKQSFNYTPSPPSDGSLDSSTTLFYIPGPIPDLDALLNDSSLYVNFFENIPDEFED</sequence>
<protein>
    <submittedName>
        <fullName evidence="2">Uncharacterized protein</fullName>
    </submittedName>
</protein>
<proteinExistence type="predicted"/>
<comment type="caution">
    <text evidence="2">The sequence shown here is derived from an EMBL/GenBank/DDBJ whole genome shotgun (WGS) entry which is preliminary data.</text>
</comment>
<reference evidence="2" key="1">
    <citation type="submission" date="2020-03" db="EMBL/GenBank/DDBJ databases">
        <title>A high-quality chromosome-level genome assembly of a woody plant with both climbing and erect habits, Rhamnella rubrinervis.</title>
        <authorList>
            <person name="Lu Z."/>
            <person name="Yang Y."/>
            <person name="Zhu X."/>
            <person name="Sun Y."/>
        </authorList>
    </citation>
    <scope>NUCLEOTIDE SEQUENCE</scope>
    <source>
        <strain evidence="2">BYM</strain>
        <tissue evidence="2">Leaf</tissue>
    </source>
</reference>
<name>A0A8K0MDA6_9ROSA</name>
<dbReference type="Proteomes" id="UP000796880">
    <property type="component" value="Unassembled WGS sequence"/>
</dbReference>
<accession>A0A8K0MDA6</accession>
<dbReference type="EMBL" id="VOIH02000007">
    <property type="protein sequence ID" value="KAF3442581.1"/>
    <property type="molecule type" value="Genomic_DNA"/>
</dbReference>
<dbReference type="AlphaFoldDB" id="A0A8K0MDA6"/>
<dbReference type="OrthoDB" id="1194697at2759"/>
<evidence type="ECO:0000256" key="1">
    <source>
        <dbReference type="SAM" id="MobiDB-lite"/>
    </source>
</evidence>